<organism evidence="3 4">
    <name type="scientific">Mesorhizobium erdmanii</name>
    <dbReference type="NCBI Taxonomy" id="1777866"/>
    <lineage>
        <taxon>Bacteria</taxon>
        <taxon>Pseudomonadati</taxon>
        <taxon>Pseudomonadota</taxon>
        <taxon>Alphaproteobacteria</taxon>
        <taxon>Hyphomicrobiales</taxon>
        <taxon>Phyllobacteriaceae</taxon>
        <taxon>Mesorhizobium</taxon>
    </lineage>
</organism>
<reference evidence="3 4" key="1">
    <citation type="submission" date="2018-10" db="EMBL/GenBank/DDBJ databases">
        <authorList>
            <person name="Perry B.J."/>
            <person name="Sullivan J.T."/>
            <person name="Murphy R.J.T."/>
            <person name="Ramsay J.P."/>
            <person name="Ronson C.W."/>
        </authorList>
    </citation>
    <scope>NUCLEOTIDE SEQUENCE [LARGE SCALE GENOMIC DNA]</scope>
    <source>
        <strain evidence="3 4">NZP2014</strain>
    </source>
</reference>
<name>A0A6M7UKL3_9HYPH</name>
<keyword evidence="2" id="KW-0472">Membrane</keyword>
<gene>
    <name evidence="3" type="ORF">EB233_13180</name>
</gene>
<proteinExistence type="predicted"/>
<keyword evidence="2" id="KW-0812">Transmembrane</keyword>
<protein>
    <submittedName>
        <fullName evidence="3">Uncharacterized protein</fullName>
    </submittedName>
</protein>
<accession>A0A6M7UKL3</accession>
<evidence type="ECO:0000313" key="4">
    <source>
        <dbReference type="Proteomes" id="UP000503339"/>
    </source>
</evidence>
<sequence>MEAVPGFRGVLLFVPTFDFGGGFGMSNLLFLLVLAFMAWRWLSKARRRTKDIRPDAGLSALPRSSDDDDGDDVADGDGIANVAKVVSGFLGEKGFLGETLLGETGRELLGQAVSRALQETGVAGEIERRAAAAIRPARQAAQKTAAPPRDKRRVKYLLDGDGGFRQRTDRTARLQQSFRGKGLCSPR</sequence>
<keyword evidence="2" id="KW-1133">Transmembrane helix</keyword>
<dbReference type="EMBL" id="CP033361">
    <property type="protein sequence ID" value="QKC76367.1"/>
    <property type="molecule type" value="Genomic_DNA"/>
</dbReference>
<evidence type="ECO:0000256" key="1">
    <source>
        <dbReference type="SAM" id="MobiDB-lite"/>
    </source>
</evidence>
<feature type="region of interest" description="Disordered" evidence="1">
    <location>
        <begin position="158"/>
        <end position="187"/>
    </location>
</feature>
<dbReference type="KEGG" id="merd:EB233_13180"/>
<feature type="region of interest" description="Disordered" evidence="1">
    <location>
        <begin position="134"/>
        <end position="153"/>
    </location>
</feature>
<feature type="compositionally biased region" description="Basic and acidic residues" evidence="1">
    <location>
        <begin position="158"/>
        <end position="172"/>
    </location>
</feature>
<feature type="transmembrane region" description="Helical" evidence="2">
    <location>
        <begin position="20"/>
        <end position="42"/>
    </location>
</feature>
<evidence type="ECO:0000313" key="3">
    <source>
        <dbReference type="EMBL" id="QKC76367.1"/>
    </source>
</evidence>
<dbReference type="AlphaFoldDB" id="A0A6M7UKL3"/>
<dbReference type="Proteomes" id="UP000503339">
    <property type="component" value="Chromosome"/>
</dbReference>
<evidence type="ECO:0000256" key="2">
    <source>
        <dbReference type="SAM" id="Phobius"/>
    </source>
</evidence>
<keyword evidence="4" id="KW-1185">Reference proteome</keyword>